<comment type="similarity">
    <text evidence="2">Belongs to the SNF2/RAD54 helicase family.</text>
</comment>
<evidence type="ECO:0000313" key="12">
    <source>
        <dbReference type="EMBL" id="CAD7701070.1"/>
    </source>
</evidence>
<evidence type="ECO:0000256" key="2">
    <source>
        <dbReference type="ARBA" id="ARBA00007025"/>
    </source>
</evidence>
<evidence type="ECO:0000256" key="3">
    <source>
        <dbReference type="ARBA" id="ARBA00022741"/>
    </source>
</evidence>
<dbReference type="SMART" id="SM00487">
    <property type="entry name" value="DEXDc"/>
    <property type="match status" value="1"/>
</dbReference>
<name>A0A8S1J1V3_9CHLO</name>
<evidence type="ECO:0000256" key="1">
    <source>
        <dbReference type="ARBA" id="ARBA00004123"/>
    </source>
</evidence>
<dbReference type="PANTHER" id="PTHR10799">
    <property type="entry name" value="SNF2/RAD54 HELICASE FAMILY"/>
    <property type="match status" value="1"/>
</dbReference>
<protein>
    <submittedName>
        <fullName evidence="12">Uncharacterized protein</fullName>
    </submittedName>
</protein>
<evidence type="ECO:0000256" key="7">
    <source>
        <dbReference type="ARBA" id="ARBA00023054"/>
    </source>
</evidence>
<dbReference type="GO" id="GO:0005524">
    <property type="term" value="F:ATP binding"/>
    <property type="evidence" value="ECO:0007669"/>
    <property type="project" value="UniProtKB-KW"/>
</dbReference>
<dbReference type="SMART" id="SM00490">
    <property type="entry name" value="HELICc"/>
    <property type="match status" value="1"/>
</dbReference>
<feature type="domain" description="Helicase C-terminal" evidence="11">
    <location>
        <begin position="512"/>
        <end position="668"/>
    </location>
</feature>
<feature type="region of interest" description="Disordered" evidence="9">
    <location>
        <begin position="1"/>
        <end position="86"/>
    </location>
</feature>
<dbReference type="Gene3D" id="3.40.50.10810">
    <property type="entry name" value="Tandem AAA-ATPase domain"/>
    <property type="match status" value="1"/>
</dbReference>
<dbReference type="InterPro" id="IPR038718">
    <property type="entry name" value="SNF2-like_sf"/>
</dbReference>
<keyword evidence="4" id="KW-0378">Hydrolase</keyword>
<feature type="domain" description="Helicase ATP-binding" evidence="10">
    <location>
        <begin position="195"/>
        <end position="364"/>
    </location>
</feature>
<dbReference type="Pfam" id="PF00176">
    <property type="entry name" value="SNF2-rel_dom"/>
    <property type="match status" value="1"/>
</dbReference>
<dbReference type="PROSITE" id="PS51192">
    <property type="entry name" value="HELICASE_ATP_BIND_1"/>
    <property type="match status" value="1"/>
</dbReference>
<keyword evidence="5" id="KW-0347">Helicase</keyword>
<dbReference type="InterPro" id="IPR027417">
    <property type="entry name" value="P-loop_NTPase"/>
</dbReference>
<dbReference type="OrthoDB" id="5857104at2759"/>
<evidence type="ECO:0000259" key="11">
    <source>
        <dbReference type="PROSITE" id="PS51194"/>
    </source>
</evidence>
<evidence type="ECO:0000256" key="9">
    <source>
        <dbReference type="SAM" id="MobiDB-lite"/>
    </source>
</evidence>
<comment type="caution">
    <text evidence="12">The sequence shown here is derived from an EMBL/GenBank/DDBJ whole genome shotgun (WGS) entry which is preliminary data.</text>
</comment>
<dbReference type="InterPro" id="IPR014001">
    <property type="entry name" value="Helicase_ATP-bd"/>
</dbReference>
<dbReference type="GO" id="GO:0005634">
    <property type="term" value="C:nucleus"/>
    <property type="evidence" value="ECO:0007669"/>
    <property type="project" value="UniProtKB-SubCell"/>
</dbReference>
<dbReference type="GO" id="GO:0016787">
    <property type="term" value="F:hydrolase activity"/>
    <property type="evidence" value="ECO:0007669"/>
    <property type="project" value="UniProtKB-KW"/>
</dbReference>
<dbReference type="PROSITE" id="PS51194">
    <property type="entry name" value="HELICASE_CTER"/>
    <property type="match status" value="1"/>
</dbReference>
<dbReference type="EMBL" id="CAJHUC010001423">
    <property type="protein sequence ID" value="CAD7701070.1"/>
    <property type="molecule type" value="Genomic_DNA"/>
</dbReference>
<feature type="compositionally biased region" description="Acidic residues" evidence="9">
    <location>
        <begin position="49"/>
        <end position="67"/>
    </location>
</feature>
<evidence type="ECO:0000256" key="8">
    <source>
        <dbReference type="ARBA" id="ARBA00023242"/>
    </source>
</evidence>
<keyword evidence="13" id="KW-1185">Reference proteome</keyword>
<evidence type="ECO:0000256" key="4">
    <source>
        <dbReference type="ARBA" id="ARBA00022801"/>
    </source>
</evidence>
<dbReference type="InterPro" id="IPR001650">
    <property type="entry name" value="Helicase_C-like"/>
</dbReference>
<evidence type="ECO:0000313" key="13">
    <source>
        <dbReference type="Proteomes" id="UP000708148"/>
    </source>
</evidence>
<dbReference type="FunFam" id="3.40.50.10810:FF:000015">
    <property type="entry name" value="lymphoid-specific helicase isoform X1"/>
    <property type="match status" value="1"/>
</dbReference>
<proteinExistence type="inferred from homology"/>
<keyword evidence="3" id="KW-0547">Nucleotide-binding</keyword>
<dbReference type="AlphaFoldDB" id="A0A8S1J1V3"/>
<keyword evidence="7" id="KW-0175">Coiled coil</keyword>
<gene>
    <name evidence="12" type="ORF">OSTQU699_LOCUS6429</name>
</gene>
<dbReference type="InterPro" id="IPR049730">
    <property type="entry name" value="SNF2/RAD54-like_C"/>
</dbReference>
<sequence length="755" mass="83457">MASASDEGAALVGRVASGAREPRGQVILAGEGGASDEDNGMVPGSRWGDEEEEVEPAGDDSEEEATPAEEKEQEQRGSPTNGSIPRARLTEQLDSLLNRAGLYSQFLFDQIEQLEDAVQRTTLSSQGADDDQDETGGTGDAPSSSQKGKRKRSGSQKGGKETKKAKTSGSSKRVLLPLFEGKLREYQLKGVMWLISLYQNGVNGVLADEMGLGKTIQTIAFLSHLRSNGVMGPFLIVAPLSTLANWVSEFERFTPSIPVILYHGSKQERERLRKLKIPAGVQASSEFPVIVTSYEIVIRDAPHFHHHRFKYVVVDEGHRLKNFNCLLVRQLKMVNTDSRLLLTGTPLQNNLSELWSLLNFLMPEMFPDLDTFKNLFDFQNVGQKDGCEAIVEAEKEESIVSKLHSILMPFLLRRMKSDVELALPQKTEILLYAHMTSYQKDLNKRLLDDSMSLQAVTRNGSEKEVHLARLNNVLMQMRKVCNHPDLILGTLDGSIKFPSADELVKQCGKLALMDRILNKLHSKGHKVLIFSQMTKMLDLLDSFFDERGHDALRIDGSVPWQERQERINAFNTDPEKWLFLLSTRAGGLGVNLTAADTVIIYDSDWNPQQDLQAMDRCHRIGQSKPVLVLRLATSHSVEGKMLKRAADKMALTRLIIKKGAFRGDKESKSGCSSLATDELVQLLKADISLDDVPQSGEVSDGVLEELLDRARIGGRRRVPATGVGYEIVQGQGSTNMLSIGAVDGNVQLGTAEKGP</sequence>
<dbReference type="CDD" id="cd18793">
    <property type="entry name" value="SF2_C_SNF"/>
    <property type="match status" value="1"/>
</dbReference>
<feature type="region of interest" description="Disordered" evidence="9">
    <location>
        <begin position="121"/>
        <end position="169"/>
    </location>
</feature>
<keyword evidence="6" id="KW-0067">ATP-binding</keyword>
<keyword evidence="8" id="KW-0539">Nucleus</keyword>
<evidence type="ECO:0000256" key="5">
    <source>
        <dbReference type="ARBA" id="ARBA00022806"/>
    </source>
</evidence>
<dbReference type="GO" id="GO:0004386">
    <property type="term" value="F:helicase activity"/>
    <property type="evidence" value="ECO:0007669"/>
    <property type="project" value="UniProtKB-KW"/>
</dbReference>
<reference evidence="12" key="1">
    <citation type="submission" date="2020-12" db="EMBL/GenBank/DDBJ databases">
        <authorList>
            <person name="Iha C."/>
        </authorList>
    </citation>
    <scope>NUCLEOTIDE SEQUENCE</scope>
</reference>
<evidence type="ECO:0000259" key="10">
    <source>
        <dbReference type="PROSITE" id="PS51192"/>
    </source>
</evidence>
<evidence type="ECO:0000256" key="6">
    <source>
        <dbReference type="ARBA" id="ARBA00022840"/>
    </source>
</evidence>
<dbReference type="Gene3D" id="3.40.50.300">
    <property type="entry name" value="P-loop containing nucleotide triphosphate hydrolases"/>
    <property type="match status" value="1"/>
</dbReference>
<comment type="subcellular location">
    <subcellularLocation>
        <location evidence="1">Nucleus</location>
    </subcellularLocation>
</comment>
<organism evidence="12 13">
    <name type="scientific">Ostreobium quekettii</name>
    <dbReference type="NCBI Taxonomy" id="121088"/>
    <lineage>
        <taxon>Eukaryota</taxon>
        <taxon>Viridiplantae</taxon>
        <taxon>Chlorophyta</taxon>
        <taxon>core chlorophytes</taxon>
        <taxon>Ulvophyceae</taxon>
        <taxon>TCBD clade</taxon>
        <taxon>Bryopsidales</taxon>
        <taxon>Ostreobineae</taxon>
        <taxon>Ostreobiaceae</taxon>
        <taxon>Ostreobium</taxon>
    </lineage>
</organism>
<dbReference type="Pfam" id="PF00271">
    <property type="entry name" value="Helicase_C"/>
    <property type="match status" value="1"/>
</dbReference>
<accession>A0A8S1J1V3</accession>
<dbReference type="SUPFAM" id="SSF52540">
    <property type="entry name" value="P-loop containing nucleoside triphosphate hydrolases"/>
    <property type="match status" value="2"/>
</dbReference>
<dbReference type="Proteomes" id="UP000708148">
    <property type="component" value="Unassembled WGS sequence"/>
</dbReference>
<dbReference type="InterPro" id="IPR000330">
    <property type="entry name" value="SNF2_N"/>
</dbReference>